<name>A0A6I2R188_FLAPL</name>
<dbReference type="RefSeq" id="WP_172697641.1">
    <property type="nucleotide sequence ID" value="NZ_JAQLWY010000064.1"/>
</dbReference>
<comment type="caution">
    <text evidence="4">The sequence shown here is derived from an EMBL/GenBank/DDBJ whole genome shotgun (WGS) entry which is preliminary data.</text>
</comment>
<dbReference type="InterPro" id="IPR041916">
    <property type="entry name" value="Anti_sigma_zinc_sf"/>
</dbReference>
<evidence type="ECO:0000256" key="1">
    <source>
        <dbReference type="ARBA" id="ARBA00024353"/>
    </source>
</evidence>
<gene>
    <name evidence="4" type="ORF">GKE97_10295</name>
</gene>
<dbReference type="InterPro" id="IPR027383">
    <property type="entry name" value="Znf_put"/>
</dbReference>
<dbReference type="Pfam" id="PF13490">
    <property type="entry name" value="zf-HC2"/>
    <property type="match status" value="1"/>
</dbReference>
<organism evidence="4 5">
    <name type="scientific">Flavonifractor plautii</name>
    <name type="common">Fusobacterium plautii</name>
    <dbReference type="NCBI Taxonomy" id="292800"/>
    <lineage>
        <taxon>Bacteria</taxon>
        <taxon>Bacillati</taxon>
        <taxon>Bacillota</taxon>
        <taxon>Clostridia</taxon>
        <taxon>Eubacteriales</taxon>
        <taxon>Oscillospiraceae</taxon>
        <taxon>Flavonifractor</taxon>
    </lineage>
</organism>
<dbReference type="Proteomes" id="UP000434475">
    <property type="component" value="Unassembled WGS sequence"/>
</dbReference>
<evidence type="ECO:0000256" key="2">
    <source>
        <dbReference type="ARBA" id="ARBA00024438"/>
    </source>
</evidence>
<dbReference type="EMBL" id="WKPR01000009">
    <property type="protein sequence ID" value="MSB19911.1"/>
    <property type="molecule type" value="Genomic_DNA"/>
</dbReference>
<evidence type="ECO:0000313" key="5">
    <source>
        <dbReference type="Proteomes" id="UP000434475"/>
    </source>
</evidence>
<sequence length="214" mass="23766">MSFCRKYERMISADIDGELSPEEEREMQLHLNSCRRCRTLKVELERMCASIRVMDTIPAPKDLAKKTMVQVRAAHKSKVTHLFQKPWTRAAAGMAACAAFCICLYGAATQVNMNGPAGSDASTQAVMYSDGMEDAKRIIPKMAMDSAAVTVVRFEQVPEGWDEVPFEEDAADGIVVSQETAQKFLSLLDEQKIGYTLEGDVDADGWQFVLKNTN</sequence>
<dbReference type="AlphaFoldDB" id="A0A6I2R188"/>
<evidence type="ECO:0000313" key="4">
    <source>
        <dbReference type="EMBL" id="MSB19911.1"/>
    </source>
</evidence>
<dbReference type="Gene3D" id="1.10.10.1320">
    <property type="entry name" value="Anti-sigma factor, zinc-finger domain"/>
    <property type="match status" value="1"/>
</dbReference>
<feature type="domain" description="Putative zinc-finger" evidence="3">
    <location>
        <begin position="4"/>
        <end position="38"/>
    </location>
</feature>
<protein>
    <recommendedName>
        <fullName evidence="2">Anti-sigma-W factor RsiW</fullName>
    </recommendedName>
</protein>
<evidence type="ECO:0000259" key="3">
    <source>
        <dbReference type="Pfam" id="PF13490"/>
    </source>
</evidence>
<accession>A0A6I2R188</accession>
<reference evidence="4 5" key="1">
    <citation type="journal article" date="2019" name="Nat. Med.">
        <title>A library of human gut bacterial isolates paired with longitudinal multiomics data enables mechanistic microbiome research.</title>
        <authorList>
            <person name="Poyet M."/>
            <person name="Groussin M."/>
            <person name="Gibbons S.M."/>
            <person name="Avila-Pacheco J."/>
            <person name="Jiang X."/>
            <person name="Kearney S.M."/>
            <person name="Perrotta A.R."/>
            <person name="Berdy B."/>
            <person name="Zhao S."/>
            <person name="Lieberman T.D."/>
            <person name="Swanson P.K."/>
            <person name="Smith M."/>
            <person name="Roesemann S."/>
            <person name="Alexander J.E."/>
            <person name="Rich S.A."/>
            <person name="Livny J."/>
            <person name="Vlamakis H."/>
            <person name="Clish C."/>
            <person name="Bullock K."/>
            <person name="Deik A."/>
            <person name="Scott J."/>
            <person name="Pierce K.A."/>
            <person name="Xavier R.J."/>
            <person name="Alm E.J."/>
        </authorList>
    </citation>
    <scope>NUCLEOTIDE SEQUENCE [LARGE SCALE GENOMIC DNA]</scope>
    <source>
        <strain evidence="4 5">BIOML-A2</strain>
    </source>
</reference>
<proteinExistence type="inferred from homology"/>
<comment type="similarity">
    <text evidence="1">Belongs to the zinc-associated anti-sigma factor (ZAS) superfamily. Anti-sigma-W factor family.</text>
</comment>